<dbReference type="EMBL" id="CP003731">
    <property type="protein sequence ID" value="AFO52331.1"/>
    <property type="molecule type" value="Genomic_DNA"/>
</dbReference>
<organism evidence="1 2">
    <name type="scientific">Mycoplasma haematolamae (strain Purdue)</name>
    <dbReference type="NCBI Taxonomy" id="1212765"/>
    <lineage>
        <taxon>Bacteria</taxon>
        <taxon>Bacillati</taxon>
        <taxon>Mycoplasmatota</taxon>
        <taxon>Mollicutes</taxon>
        <taxon>Mycoplasmataceae</taxon>
        <taxon>Mycoplasma</taxon>
    </lineage>
</organism>
<proteinExistence type="predicted"/>
<protein>
    <recommendedName>
        <fullName evidence="3">Metallothionein</fullName>
    </recommendedName>
</protein>
<evidence type="ECO:0000313" key="1">
    <source>
        <dbReference type="EMBL" id="AFO52331.1"/>
    </source>
</evidence>
<keyword evidence="2" id="KW-1185">Reference proteome</keyword>
<name>I7CGD9_MYCHA</name>
<dbReference type="PATRIC" id="fig|1212765.3.peg.851"/>
<gene>
    <name evidence="1" type="ordered locus">MHLP_03755</name>
</gene>
<dbReference type="STRING" id="1212765.MHLP_03755"/>
<dbReference type="Proteomes" id="UP000006502">
    <property type="component" value="Chromosome"/>
</dbReference>
<evidence type="ECO:0000313" key="2">
    <source>
        <dbReference type="Proteomes" id="UP000006502"/>
    </source>
</evidence>
<accession>I7CGD9</accession>
<sequence length="83" mass="8914">MLLPYKILLGLLGTGALGGTGYGTYAAVDYFFLREECCECECTEDAKCPVGCDCESPEGKCFCKDKAKCAQGQKCCCKCKKAT</sequence>
<evidence type="ECO:0008006" key="3">
    <source>
        <dbReference type="Google" id="ProtNLM"/>
    </source>
</evidence>
<dbReference type="HOGENOM" id="CLU_2538928_0_0_14"/>
<reference evidence="2" key="2">
    <citation type="submission" date="2012-07" db="EMBL/GenBank/DDBJ databases">
        <title>Complete genome sequence of 'Candidatus Mycoplasma haemolamae'.</title>
        <authorList>
            <person name="Guimaraes A.M.S."/>
            <person name="Toth B."/>
            <person name="Santos A.P."/>
            <person name="Nascimento N.C."/>
            <person name="Sojka J.E."/>
            <person name="Messick J.B."/>
        </authorList>
    </citation>
    <scope>NUCLEOTIDE SEQUENCE [LARGE SCALE GENOMIC DNA]</scope>
    <source>
        <strain evidence="2">Purdue</strain>
    </source>
</reference>
<dbReference type="KEGG" id="mhl:MHLP_03755"/>
<dbReference type="AlphaFoldDB" id="I7CGD9"/>
<reference evidence="1 2" key="1">
    <citation type="journal article" date="2012" name="J. Bacteriol.">
        <title>Genome Sequence of "Candidatus Mycoplasma haemolamae" Strain Purdue, a Red Blood Cell Pathogen of Alpacas (Vicugna pacos) and Llamas (Lama glama).</title>
        <authorList>
            <person name="Guimaraes A.M."/>
            <person name="Toth B."/>
            <person name="Santos A.P."/>
            <person name="do Nascimento N.C."/>
            <person name="Kritchevsky J.E."/>
            <person name="Messick J.B."/>
        </authorList>
    </citation>
    <scope>NUCLEOTIDE SEQUENCE [LARGE SCALE GENOMIC DNA]</scope>
    <source>
        <strain evidence="1 2">Purdue</strain>
    </source>
</reference>